<protein>
    <submittedName>
        <fullName evidence="8">Glycosyltransferase 7</fullName>
    </submittedName>
</protein>
<dbReference type="Gene3D" id="3.90.550.10">
    <property type="entry name" value="Spore Coat Polysaccharide Biosynthesis Protein SpsA, Chain A"/>
    <property type="match status" value="1"/>
</dbReference>
<evidence type="ECO:0000256" key="6">
    <source>
        <dbReference type="ARBA" id="ARBA00023034"/>
    </source>
</evidence>
<evidence type="ECO:0000256" key="5">
    <source>
        <dbReference type="ARBA" id="ARBA00022968"/>
    </source>
</evidence>
<keyword evidence="7" id="KW-0472">Membrane</keyword>
<dbReference type="InterPro" id="IPR029044">
    <property type="entry name" value="Nucleotide-diphossugar_trans"/>
</dbReference>
<evidence type="ECO:0000313" key="9">
    <source>
        <dbReference type="Proteomes" id="UP001412067"/>
    </source>
</evidence>
<accession>A0ABR2ME74</accession>
<keyword evidence="3" id="KW-0328">Glycosyltransferase</keyword>
<evidence type="ECO:0000256" key="4">
    <source>
        <dbReference type="ARBA" id="ARBA00022679"/>
    </source>
</evidence>
<keyword evidence="9" id="KW-1185">Reference proteome</keyword>
<evidence type="ECO:0000256" key="3">
    <source>
        <dbReference type="ARBA" id="ARBA00022676"/>
    </source>
</evidence>
<dbReference type="Pfam" id="PF05637">
    <property type="entry name" value="Glyco_transf_34"/>
    <property type="match status" value="1"/>
</dbReference>
<comment type="subcellular location">
    <subcellularLocation>
        <location evidence="1">Golgi apparatus membrane</location>
        <topology evidence="1">Single-pass type II membrane protein</topology>
    </subcellularLocation>
</comment>
<evidence type="ECO:0000313" key="8">
    <source>
        <dbReference type="EMBL" id="KAK8962182.1"/>
    </source>
</evidence>
<gene>
    <name evidence="8" type="primary">GT7</name>
    <name evidence="8" type="ORF">KSP40_PGU009071</name>
</gene>
<keyword evidence="4" id="KW-0808">Transferase</keyword>
<comment type="similarity">
    <text evidence="2">Belongs to the glycosyltransferase 34 family.</text>
</comment>
<comment type="caution">
    <text evidence="8">The sequence shown here is derived from an EMBL/GenBank/DDBJ whole genome shotgun (WGS) entry which is preliminary data.</text>
</comment>
<evidence type="ECO:0000256" key="2">
    <source>
        <dbReference type="ARBA" id="ARBA00005664"/>
    </source>
</evidence>
<dbReference type="InterPro" id="IPR008630">
    <property type="entry name" value="Glyco_trans_34"/>
</dbReference>
<dbReference type="Proteomes" id="UP001412067">
    <property type="component" value="Unassembled WGS sequence"/>
</dbReference>
<dbReference type="PANTHER" id="PTHR31311">
    <property type="entry name" value="XYLOGLUCAN 6-XYLOSYLTRANSFERASE 5-RELATED-RELATED"/>
    <property type="match status" value="1"/>
</dbReference>
<keyword evidence="7" id="KW-1133">Transmembrane helix</keyword>
<sequence length="434" mass="50478">MTPEYSSKSSLRSSNPCFFTDCIIFSAGATTAVLLFWTFSSILHPIIPSAILTNQLHHQYSSDLPTFYDDPSLSYSISNPHPISDWDNKRRRWLRLHPSILRQPSILMLTGSQPSPCPNPKGDHLLLRLFKNKVDYCRLHSIDVFYNTALLHPSMPSFWAKIPLVRAAMIARPEIEWLWWVDSDAAITDMEFELPLRRYESHNLVVHGWPDLIYNNRSWTALNAGVLLIRNCQWSLDFLSRWARLGPQDPDYQRWGQILRAELPDKLFPDSDDQSALIYLLLREKDKWGEKIYLESEYYLQGYWAEIVGKLEGVAEMYLEMERSEKGLRRRRSEKVMVAENRKMREKWFRAEAEAAGGELGRQQRRRPFITHFTGCQPCSGEHNNVYSGESCYEGMVKALSFADDQVLRAYGFRHRDLLNESVVELQFDFPAVS</sequence>
<keyword evidence="6" id="KW-0333">Golgi apparatus</keyword>
<keyword evidence="5" id="KW-0735">Signal-anchor</keyword>
<organism evidence="8 9">
    <name type="scientific">Platanthera guangdongensis</name>
    <dbReference type="NCBI Taxonomy" id="2320717"/>
    <lineage>
        <taxon>Eukaryota</taxon>
        <taxon>Viridiplantae</taxon>
        <taxon>Streptophyta</taxon>
        <taxon>Embryophyta</taxon>
        <taxon>Tracheophyta</taxon>
        <taxon>Spermatophyta</taxon>
        <taxon>Magnoliopsida</taxon>
        <taxon>Liliopsida</taxon>
        <taxon>Asparagales</taxon>
        <taxon>Orchidaceae</taxon>
        <taxon>Orchidoideae</taxon>
        <taxon>Orchideae</taxon>
        <taxon>Orchidinae</taxon>
        <taxon>Platanthera</taxon>
    </lineage>
</organism>
<keyword evidence="7" id="KW-0812">Transmembrane</keyword>
<dbReference type="PANTHER" id="PTHR31311:SF3">
    <property type="entry name" value="GLYCOSYLTRANSFERASE 7-RELATED"/>
    <property type="match status" value="1"/>
</dbReference>
<feature type="transmembrane region" description="Helical" evidence="7">
    <location>
        <begin position="18"/>
        <end position="39"/>
    </location>
</feature>
<dbReference type="EMBL" id="JBBWWR010000008">
    <property type="protein sequence ID" value="KAK8962182.1"/>
    <property type="molecule type" value="Genomic_DNA"/>
</dbReference>
<reference evidence="8 9" key="1">
    <citation type="journal article" date="2022" name="Nat. Plants">
        <title>Genomes of leafy and leafless Platanthera orchids illuminate the evolution of mycoheterotrophy.</title>
        <authorList>
            <person name="Li M.H."/>
            <person name="Liu K.W."/>
            <person name="Li Z."/>
            <person name="Lu H.C."/>
            <person name="Ye Q.L."/>
            <person name="Zhang D."/>
            <person name="Wang J.Y."/>
            <person name="Li Y.F."/>
            <person name="Zhong Z.M."/>
            <person name="Liu X."/>
            <person name="Yu X."/>
            <person name="Liu D.K."/>
            <person name="Tu X.D."/>
            <person name="Liu B."/>
            <person name="Hao Y."/>
            <person name="Liao X.Y."/>
            <person name="Jiang Y.T."/>
            <person name="Sun W.H."/>
            <person name="Chen J."/>
            <person name="Chen Y.Q."/>
            <person name="Ai Y."/>
            <person name="Zhai J.W."/>
            <person name="Wu S.S."/>
            <person name="Zhou Z."/>
            <person name="Hsiao Y.Y."/>
            <person name="Wu W.L."/>
            <person name="Chen Y.Y."/>
            <person name="Lin Y.F."/>
            <person name="Hsu J.L."/>
            <person name="Li C.Y."/>
            <person name="Wang Z.W."/>
            <person name="Zhao X."/>
            <person name="Zhong W.Y."/>
            <person name="Ma X.K."/>
            <person name="Ma L."/>
            <person name="Huang J."/>
            <person name="Chen G.Z."/>
            <person name="Huang M.Z."/>
            <person name="Huang L."/>
            <person name="Peng D.H."/>
            <person name="Luo Y.B."/>
            <person name="Zou S.Q."/>
            <person name="Chen S.P."/>
            <person name="Lan S."/>
            <person name="Tsai W.C."/>
            <person name="Van de Peer Y."/>
            <person name="Liu Z.J."/>
        </authorList>
    </citation>
    <scope>NUCLEOTIDE SEQUENCE [LARGE SCALE GENOMIC DNA]</scope>
    <source>
        <strain evidence="8">Lor288</strain>
    </source>
</reference>
<evidence type="ECO:0000256" key="1">
    <source>
        <dbReference type="ARBA" id="ARBA00004323"/>
    </source>
</evidence>
<evidence type="ECO:0000256" key="7">
    <source>
        <dbReference type="SAM" id="Phobius"/>
    </source>
</evidence>
<proteinExistence type="inferred from homology"/>
<name>A0ABR2ME74_9ASPA</name>